<evidence type="ECO:0000256" key="7">
    <source>
        <dbReference type="ARBA" id="ARBA00023049"/>
    </source>
</evidence>
<dbReference type="AlphaFoldDB" id="A0A9J6FXW7"/>
<comment type="similarity">
    <text evidence="2">Belongs to the peptidase M13 family.</text>
</comment>
<dbReference type="PANTHER" id="PTHR11733:SF241">
    <property type="entry name" value="GH26575P-RELATED"/>
    <property type="match status" value="1"/>
</dbReference>
<dbReference type="InterPro" id="IPR024079">
    <property type="entry name" value="MetalloPept_cat_dom_sf"/>
</dbReference>
<accession>A0A9J6FXW7</accession>
<evidence type="ECO:0000313" key="12">
    <source>
        <dbReference type="Proteomes" id="UP000821853"/>
    </source>
</evidence>
<evidence type="ECO:0000256" key="6">
    <source>
        <dbReference type="ARBA" id="ARBA00022833"/>
    </source>
</evidence>
<dbReference type="InterPro" id="IPR000718">
    <property type="entry name" value="Peptidase_M13"/>
</dbReference>
<name>A0A9J6FXW7_HAELO</name>
<dbReference type="OMA" id="MCALFFR"/>
<evidence type="ECO:0000256" key="8">
    <source>
        <dbReference type="SAM" id="Phobius"/>
    </source>
</evidence>
<keyword evidence="12" id="KW-1185">Reference proteome</keyword>
<comment type="caution">
    <text evidence="11">The sequence shown here is derived from an EMBL/GenBank/DDBJ whole genome shotgun (WGS) entry which is preliminary data.</text>
</comment>
<sequence length="665" mass="73885">MSKGDSPKLEKSGDGVSEGAVCALIVIVLGGVATAVGLYFSFWPTGKEGTAPPSSERGPCKGAQCTLVQQLHSIMATGQDPCGDFYSFVCGNYRSSSGRMLVQMEDEMYASLFRALDGATVPYSGQSAAEKAAALYKACTSGDTDETAALQDFLSTVGLGPGQYQSAEPLDKILGLFFRYNLITLLGLWLEDNRLSRGYRELKVSLSDEQLSWFQERGPAGMTAIYSRTLGLPAQEISYAESEAAGRLSQDVLLALKLFNFNSLDGLDRLTPNIARGRWTTLVNTYTNGKYRGDDEVQVSEPALRYFNMLYAELGSQKLSLLTAWELLRSLMPLAMVGVANQQALREQCLYAVRKAMEVPLVSWYLFMEVPPATVAAARTMVSHIRDSVLEEIHDSHWLSGNTKKMALYKVQTMGLHVGYPEYFNFTKNINRAYRDYPDVAGSFLQPWLKAMEMTITWMATNSTSFRYSVATTNAAYLPMRNKIMIPATVLRSPMFSPTAPKAFNYGGLGGAVGHEITHAFDRTGSLWDAQGRHVRWWSQHSQEEYDARVGCLRRSHNTRDGSQDSENTADWAGLASSYGAFTGLDDEERAEKFSDFPFEPDQLFFISSCVKWCANVASEQSKGYASWRNRCNVPLRNMEAFGEAFQCHIGSYMRPDPAQQCDFW</sequence>
<dbReference type="GO" id="GO:0004222">
    <property type="term" value="F:metalloendopeptidase activity"/>
    <property type="evidence" value="ECO:0007669"/>
    <property type="project" value="InterPro"/>
</dbReference>
<keyword evidence="5" id="KW-0378">Hydrolase</keyword>
<dbReference type="GO" id="GO:0005886">
    <property type="term" value="C:plasma membrane"/>
    <property type="evidence" value="ECO:0007669"/>
    <property type="project" value="TreeGrafter"/>
</dbReference>
<dbReference type="EMBL" id="JABSTR010000005">
    <property type="protein sequence ID" value="KAH9370966.1"/>
    <property type="molecule type" value="Genomic_DNA"/>
</dbReference>
<dbReference type="GO" id="GO:0046872">
    <property type="term" value="F:metal ion binding"/>
    <property type="evidence" value="ECO:0007669"/>
    <property type="project" value="UniProtKB-KW"/>
</dbReference>
<feature type="domain" description="Peptidase M13 N-terminal" evidence="10">
    <location>
        <begin position="255"/>
        <end position="421"/>
    </location>
</feature>
<evidence type="ECO:0000256" key="2">
    <source>
        <dbReference type="ARBA" id="ARBA00007357"/>
    </source>
</evidence>
<dbReference type="VEuPathDB" id="VectorBase:HLOH_057168"/>
<reference evidence="11 12" key="1">
    <citation type="journal article" date="2020" name="Cell">
        <title>Large-Scale Comparative Analyses of Tick Genomes Elucidate Their Genetic Diversity and Vector Capacities.</title>
        <authorList>
            <consortium name="Tick Genome and Microbiome Consortium (TIGMIC)"/>
            <person name="Jia N."/>
            <person name="Wang J."/>
            <person name="Shi W."/>
            <person name="Du L."/>
            <person name="Sun Y."/>
            <person name="Zhan W."/>
            <person name="Jiang J.F."/>
            <person name="Wang Q."/>
            <person name="Zhang B."/>
            <person name="Ji P."/>
            <person name="Bell-Sakyi L."/>
            <person name="Cui X.M."/>
            <person name="Yuan T.T."/>
            <person name="Jiang B.G."/>
            <person name="Yang W.F."/>
            <person name="Lam T.T."/>
            <person name="Chang Q.C."/>
            <person name="Ding S.J."/>
            <person name="Wang X.J."/>
            <person name="Zhu J.G."/>
            <person name="Ruan X.D."/>
            <person name="Zhao L."/>
            <person name="Wei J.T."/>
            <person name="Ye R.Z."/>
            <person name="Que T.C."/>
            <person name="Du C.H."/>
            <person name="Zhou Y.H."/>
            <person name="Cheng J.X."/>
            <person name="Dai P.F."/>
            <person name="Guo W.B."/>
            <person name="Han X.H."/>
            <person name="Huang E.J."/>
            <person name="Li L.F."/>
            <person name="Wei W."/>
            <person name="Gao Y.C."/>
            <person name="Liu J.Z."/>
            <person name="Shao H.Z."/>
            <person name="Wang X."/>
            <person name="Wang C.C."/>
            <person name="Yang T.C."/>
            <person name="Huo Q.B."/>
            <person name="Li W."/>
            <person name="Chen H.Y."/>
            <person name="Chen S.E."/>
            <person name="Zhou L.G."/>
            <person name="Ni X.B."/>
            <person name="Tian J.H."/>
            <person name="Sheng Y."/>
            <person name="Liu T."/>
            <person name="Pan Y.S."/>
            <person name="Xia L.Y."/>
            <person name="Li J."/>
            <person name="Zhao F."/>
            <person name="Cao W.C."/>
        </authorList>
    </citation>
    <scope>NUCLEOTIDE SEQUENCE [LARGE SCALE GENOMIC DNA]</scope>
    <source>
        <strain evidence="11">HaeL-2018</strain>
    </source>
</reference>
<keyword evidence="8" id="KW-0472">Membrane</keyword>
<dbReference type="OrthoDB" id="6502253at2759"/>
<keyword evidence="3" id="KW-0645">Protease</keyword>
<dbReference type="Gene3D" id="1.10.1380.10">
    <property type="entry name" value="Neutral endopeptidase , domain2"/>
    <property type="match status" value="2"/>
</dbReference>
<dbReference type="InterPro" id="IPR018497">
    <property type="entry name" value="Peptidase_M13_C"/>
</dbReference>
<dbReference type="Pfam" id="PF01431">
    <property type="entry name" value="Peptidase_M13"/>
    <property type="match status" value="1"/>
</dbReference>
<protein>
    <submittedName>
        <fullName evidence="11">Uncharacterized protein</fullName>
    </submittedName>
</protein>
<evidence type="ECO:0000256" key="3">
    <source>
        <dbReference type="ARBA" id="ARBA00022670"/>
    </source>
</evidence>
<keyword evidence="6" id="KW-0862">Zinc</keyword>
<dbReference type="Pfam" id="PF05649">
    <property type="entry name" value="Peptidase_M13_N"/>
    <property type="match status" value="2"/>
</dbReference>
<dbReference type="SUPFAM" id="SSF55486">
    <property type="entry name" value="Metalloproteases ('zincins'), catalytic domain"/>
    <property type="match status" value="1"/>
</dbReference>
<feature type="transmembrane region" description="Helical" evidence="8">
    <location>
        <begin position="21"/>
        <end position="43"/>
    </location>
</feature>
<evidence type="ECO:0000313" key="11">
    <source>
        <dbReference type="EMBL" id="KAH9370966.1"/>
    </source>
</evidence>
<dbReference type="Gene3D" id="3.40.390.10">
    <property type="entry name" value="Collagenase (Catalytic Domain)"/>
    <property type="match status" value="2"/>
</dbReference>
<dbReference type="Proteomes" id="UP000821853">
    <property type="component" value="Chromosome 3"/>
</dbReference>
<proteinExistence type="inferred from homology"/>
<organism evidence="11 12">
    <name type="scientific">Haemaphysalis longicornis</name>
    <name type="common">Bush tick</name>
    <dbReference type="NCBI Taxonomy" id="44386"/>
    <lineage>
        <taxon>Eukaryota</taxon>
        <taxon>Metazoa</taxon>
        <taxon>Ecdysozoa</taxon>
        <taxon>Arthropoda</taxon>
        <taxon>Chelicerata</taxon>
        <taxon>Arachnida</taxon>
        <taxon>Acari</taxon>
        <taxon>Parasitiformes</taxon>
        <taxon>Ixodida</taxon>
        <taxon>Ixodoidea</taxon>
        <taxon>Ixodidae</taxon>
        <taxon>Haemaphysalinae</taxon>
        <taxon>Haemaphysalis</taxon>
    </lineage>
</organism>
<keyword evidence="7" id="KW-0482">Metalloprotease</keyword>
<dbReference type="PRINTS" id="PR00786">
    <property type="entry name" value="NEPRILYSIN"/>
</dbReference>
<evidence type="ECO:0000259" key="10">
    <source>
        <dbReference type="Pfam" id="PF05649"/>
    </source>
</evidence>
<feature type="domain" description="Peptidase M13 N-terminal" evidence="10">
    <location>
        <begin position="81"/>
        <end position="193"/>
    </location>
</feature>
<feature type="domain" description="Peptidase M13 C-terminal" evidence="9">
    <location>
        <begin position="474"/>
        <end position="662"/>
    </location>
</feature>
<keyword evidence="4" id="KW-0479">Metal-binding</keyword>
<keyword evidence="8" id="KW-0812">Transmembrane</keyword>
<evidence type="ECO:0000259" key="9">
    <source>
        <dbReference type="Pfam" id="PF01431"/>
    </source>
</evidence>
<keyword evidence="8" id="KW-1133">Transmembrane helix</keyword>
<dbReference type="PANTHER" id="PTHR11733">
    <property type="entry name" value="ZINC METALLOPROTEASE FAMILY M13 NEPRILYSIN-RELATED"/>
    <property type="match status" value="1"/>
</dbReference>
<dbReference type="PROSITE" id="PS51885">
    <property type="entry name" value="NEPRILYSIN"/>
    <property type="match status" value="1"/>
</dbReference>
<gene>
    <name evidence="11" type="ORF">HPB48_013388</name>
</gene>
<evidence type="ECO:0000256" key="4">
    <source>
        <dbReference type="ARBA" id="ARBA00022723"/>
    </source>
</evidence>
<dbReference type="InterPro" id="IPR008753">
    <property type="entry name" value="Peptidase_M13_N"/>
</dbReference>
<comment type="cofactor">
    <cofactor evidence="1">
        <name>Zn(2+)</name>
        <dbReference type="ChEBI" id="CHEBI:29105"/>
    </cofactor>
</comment>
<dbReference type="CDD" id="cd08662">
    <property type="entry name" value="M13"/>
    <property type="match status" value="1"/>
</dbReference>
<evidence type="ECO:0000256" key="5">
    <source>
        <dbReference type="ARBA" id="ARBA00022801"/>
    </source>
</evidence>
<dbReference type="InterPro" id="IPR042089">
    <property type="entry name" value="Peptidase_M13_dom_2"/>
</dbReference>
<dbReference type="GO" id="GO:0016485">
    <property type="term" value="P:protein processing"/>
    <property type="evidence" value="ECO:0007669"/>
    <property type="project" value="TreeGrafter"/>
</dbReference>
<evidence type="ECO:0000256" key="1">
    <source>
        <dbReference type="ARBA" id="ARBA00001947"/>
    </source>
</evidence>